<gene>
    <name evidence="18" type="ORF">F506_11550</name>
</gene>
<dbReference type="Proteomes" id="UP000063429">
    <property type="component" value="Chromosome"/>
</dbReference>
<dbReference type="SUPFAM" id="SSF47384">
    <property type="entry name" value="Homodimeric domain of signal transducing histidine kinase"/>
    <property type="match status" value="1"/>
</dbReference>
<dbReference type="SMART" id="SM00387">
    <property type="entry name" value="HATPase_c"/>
    <property type="match status" value="1"/>
</dbReference>
<dbReference type="InterPro" id="IPR003594">
    <property type="entry name" value="HATPase_dom"/>
</dbReference>
<feature type="domain" description="Histidine kinase" evidence="16">
    <location>
        <begin position="240"/>
        <end position="446"/>
    </location>
</feature>
<evidence type="ECO:0000256" key="10">
    <source>
        <dbReference type="ARBA" id="ARBA00022777"/>
    </source>
</evidence>
<feature type="domain" description="HAMP" evidence="17">
    <location>
        <begin position="180"/>
        <end position="232"/>
    </location>
</feature>
<keyword evidence="19" id="KW-1185">Reference proteome</keyword>
<dbReference type="EC" id="2.7.13.3" evidence="3"/>
<keyword evidence="6" id="KW-0597">Phosphoprotein</keyword>
<dbReference type="InterPro" id="IPR005467">
    <property type="entry name" value="His_kinase_dom"/>
</dbReference>
<organism evidence="18 19">
    <name type="scientific">Herbaspirillum hiltneri N3</name>
    <dbReference type="NCBI Taxonomy" id="1262470"/>
    <lineage>
        <taxon>Bacteria</taxon>
        <taxon>Pseudomonadati</taxon>
        <taxon>Pseudomonadota</taxon>
        <taxon>Betaproteobacteria</taxon>
        <taxon>Burkholderiales</taxon>
        <taxon>Oxalobacteraceae</taxon>
        <taxon>Herbaspirillum</taxon>
    </lineage>
</organism>
<keyword evidence="4" id="KW-1003">Cell membrane</keyword>
<feature type="transmembrane region" description="Helical" evidence="15">
    <location>
        <begin position="14"/>
        <end position="35"/>
    </location>
</feature>
<dbReference type="InterPro" id="IPR004358">
    <property type="entry name" value="Sig_transdc_His_kin-like_C"/>
</dbReference>
<dbReference type="CDD" id="cd00082">
    <property type="entry name" value="HisKA"/>
    <property type="match status" value="1"/>
</dbReference>
<evidence type="ECO:0000256" key="4">
    <source>
        <dbReference type="ARBA" id="ARBA00022475"/>
    </source>
</evidence>
<dbReference type="PANTHER" id="PTHR44936">
    <property type="entry name" value="SENSOR PROTEIN CREC"/>
    <property type="match status" value="1"/>
</dbReference>
<keyword evidence="9" id="KW-0547">Nucleotide-binding</keyword>
<keyword evidence="7" id="KW-0808">Transferase</keyword>
<dbReference type="Gene3D" id="3.30.450.300">
    <property type="entry name" value="Sensor histidine kinase RisS, periplasmic domain"/>
    <property type="match status" value="1"/>
</dbReference>
<evidence type="ECO:0000256" key="2">
    <source>
        <dbReference type="ARBA" id="ARBA00004429"/>
    </source>
</evidence>
<dbReference type="InterPro" id="IPR032408">
    <property type="entry name" value="RisS_PPD"/>
</dbReference>
<dbReference type="InterPro" id="IPR036097">
    <property type="entry name" value="HisK_dim/P_sf"/>
</dbReference>
<protein>
    <recommendedName>
        <fullName evidence="3">histidine kinase</fullName>
        <ecNumber evidence="3">2.7.13.3</ecNumber>
    </recommendedName>
</protein>
<dbReference type="InterPro" id="IPR003660">
    <property type="entry name" value="HAMP_dom"/>
</dbReference>
<evidence type="ECO:0000313" key="18">
    <source>
        <dbReference type="EMBL" id="AKZ65316.1"/>
    </source>
</evidence>
<evidence type="ECO:0000259" key="17">
    <source>
        <dbReference type="PROSITE" id="PS50885"/>
    </source>
</evidence>
<comment type="catalytic activity">
    <reaction evidence="1">
        <text>ATP + protein L-histidine = ADP + protein N-phospho-L-histidine.</text>
        <dbReference type="EC" id="2.7.13.3"/>
    </reaction>
</comment>
<dbReference type="SUPFAM" id="SSF55874">
    <property type="entry name" value="ATPase domain of HSP90 chaperone/DNA topoisomerase II/histidine kinase"/>
    <property type="match status" value="1"/>
</dbReference>
<dbReference type="SMART" id="SM00304">
    <property type="entry name" value="HAMP"/>
    <property type="match status" value="1"/>
</dbReference>
<dbReference type="PROSITE" id="PS50885">
    <property type="entry name" value="HAMP"/>
    <property type="match status" value="1"/>
</dbReference>
<evidence type="ECO:0000259" key="16">
    <source>
        <dbReference type="PROSITE" id="PS50109"/>
    </source>
</evidence>
<evidence type="ECO:0000256" key="14">
    <source>
        <dbReference type="ARBA" id="ARBA00023136"/>
    </source>
</evidence>
<proteinExistence type="predicted"/>
<name>A0ABN4I6S8_9BURK</name>
<dbReference type="PRINTS" id="PR00344">
    <property type="entry name" value="BCTRLSENSOR"/>
</dbReference>
<dbReference type="InterPro" id="IPR050980">
    <property type="entry name" value="2C_sensor_his_kinase"/>
</dbReference>
<dbReference type="Gene3D" id="1.10.287.130">
    <property type="match status" value="1"/>
</dbReference>
<dbReference type="Pfam" id="PF02518">
    <property type="entry name" value="HATPase_c"/>
    <property type="match status" value="1"/>
</dbReference>
<keyword evidence="11" id="KW-0067">ATP-binding</keyword>
<evidence type="ECO:0000256" key="1">
    <source>
        <dbReference type="ARBA" id="ARBA00000085"/>
    </source>
</evidence>
<evidence type="ECO:0000256" key="8">
    <source>
        <dbReference type="ARBA" id="ARBA00022692"/>
    </source>
</evidence>
<evidence type="ECO:0000256" key="15">
    <source>
        <dbReference type="SAM" id="Phobius"/>
    </source>
</evidence>
<keyword evidence="12 15" id="KW-1133">Transmembrane helix</keyword>
<evidence type="ECO:0000256" key="13">
    <source>
        <dbReference type="ARBA" id="ARBA00023012"/>
    </source>
</evidence>
<dbReference type="Pfam" id="PF00672">
    <property type="entry name" value="HAMP"/>
    <property type="match status" value="1"/>
</dbReference>
<comment type="subcellular location">
    <subcellularLocation>
        <location evidence="2">Cell inner membrane</location>
        <topology evidence="2">Multi-pass membrane protein</topology>
    </subcellularLocation>
</comment>
<dbReference type="GO" id="GO:0016301">
    <property type="term" value="F:kinase activity"/>
    <property type="evidence" value="ECO:0007669"/>
    <property type="project" value="UniProtKB-KW"/>
</dbReference>
<keyword evidence="14 15" id="KW-0472">Membrane</keyword>
<keyword evidence="10 18" id="KW-0418">Kinase</keyword>
<accession>A0ABN4I6S8</accession>
<feature type="transmembrane region" description="Helical" evidence="15">
    <location>
        <begin position="160"/>
        <end position="182"/>
    </location>
</feature>
<sequence length="457" mass="50502">MSYQARQRWFSNGLFWRTFFLLTFLITASMVAWVASFRMVERGPRAEQLAAQIVSVVTITRAALTHSAPEMRRELLFDLASNEGIRIYPLEKTDKITPPDDSPVLPELEFYVKQAMGDDTQFASGVNDVDGFWISFKIDEDAYWLMLDRGRLDRTSSLQWLGWGSIALVLSLIGAVFISTLINQPLARLTAAARAIAKGKQPDPLPESGPTEIREANLSFNQMVADLDRIESDRAVILAGISHDLRTPLARMQLEVEMARLSDEARDGMHSDLAQMDAIIGQFLDYAKPFDSSSFTPVDLSGLLEDAANNTKRLSDVMVSTAISPGIDIMGNTVELERIISNLIENARRYGKTAGTDVANIDILCKVEDRHVKVEISDHGPGAPDSELEHLLRPFTRLDTARGQANGSGLGLAIVNRIVIRHNGKLALRNRDGGGLVVQMMFPTVPARSGNPRKQAV</sequence>
<dbReference type="SMART" id="SM00388">
    <property type="entry name" value="HisKA"/>
    <property type="match status" value="1"/>
</dbReference>
<dbReference type="Pfam" id="PF00512">
    <property type="entry name" value="HisKA"/>
    <property type="match status" value="1"/>
</dbReference>
<evidence type="ECO:0000256" key="3">
    <source>
        <dbReference type="ARBA" id="ARBA00012438"/>
    </source>
</evidence>
<dbReference type="Pfam" id="PF16524">
    <property type="entry name" value="RisS_PPD"/>
    <property type="match status" value="1"/>
</dbReference>
<evidence type="ECO:0000256" key="11">
    <source>
        <dbReference type="ARBA" id="ARBA00022840"/>
    </source>
</evidence>
<evidence type="ECO:0000256" key="12">
    <source>
        <dbReference type="ARBA" id="ARBA00022989"/>
    </source>
</evidence>
<evidence type="ECO:0000256" key="9">
    <source>
        <dbReference type="ARBA" id="ARBA00022741"/>
    </source>
</evidence>
<keyword evidence="8 15" id="KW-0812">Transmembrane</keyword>
<evidence type="ECO:0000256" key="6">
    <source>
        <dbReference type="ARBA" id="ARBA00022553"/>
    </source>
</evidence>
<reference evidence="19" key="1">
    <citation type="journal article" date="2015" name="Genome Announc.">
        <title>Complete Genome Sequence of Herbaspirillum hiltneri N3 (DSM 17495), Isolated from Surface-Sterilized Wheat Roots.</title>
        <authorList>
            <person name="Guizelini D."/>
            <person name="Saizaki P.M."/>
            <person name="Coimbra N.A."/>
            <person name="Weiss V.A."/>
            <person name="Faoro H."/>
            <person name="Sfeir M.Z."/>
            <person name="Baura V.A."/>
            <person name="Monteiro R.A."/>
            <person name="Chubatsu L.S."/>
            <person name="Souza E.M."/>
            <person name="Cruz L.M."/>
            <person name="Pedrosa F.O."/>
            <person name="Raittz R.T."/>
            <person name="Marchaukoski J.N."/>
            <person name="Steffens M.B."/>
        </authorList>
    </citation>
    <scope>NUCLEOTIDE SEQUENCE [LARGE SCALE GENOMIC DNA]</scope>
    <source>
        <strain evidence="19">N3</strain>
    </source>
</reference>
<evidence type="ECO:0000313" key="19">
    <source>
        <dbReference type="Proteomes" id="UP000063429"/>
    </source>
</evidence>
<keyword evidence="13" id="KW-0902">Two-component regulatory system</keyword>
<dbReference type="InterPro" id="IPR003661">
    <property type="entry name" value="HisK_dim/P_dom"/>
</dbReference>
<dbReference type="PANTHER" id="PTHR44936:SF5">
    <property type="entry name" value="SENSOR HISTIDINE KINASE ENVZ"/>
    <property type="match status" value="1"/>
</dbReference>
<evidence type="ECO:0000256" key="5">
    <source>
        <dbReference type="ARBA" id="ARBA00022519"/>
    </source>
</evidence>
<dbReference type="Gene3D" id="3.30.565.10">
    <property type="entry name" value="Histidine kinase-like ATPase, C-terminal domain"/>
    <property type="match status" value="1"/>
</dbReference>
<dbReference type="InterPro" id="IPR036890">
    <property type="entry name" value="HATPase_C_sf"/>
</dbReference>
<dbReference type="PROSITE" id="PS50109">
    <property type="entry name" value="HIS_KIN"/>
    <property type="match status" value="1"/>
</dbReference>
<dbReference type="EMBL" id="CP011409">
    <property type="protein sequence ID" value="AKZ65316.1"/>
    <property type="molecule type" value="Genomic_DNA"/>
</dbReference>
<dbReference type="InterPro" id="IPR038421">
    <property type="entry name" value="RisS_PPD_sf"/>
</dbReference>
<evidence type="ECO:0000256" key="7">
    <source>
        <dbReference type="ARBA" id="ARBA00022679"/>
    </source>
</evidence>
<keyword evidence="5" id="KW-0997">Cell inner membrane</keyword>